<dbReference type="AlphaFoldDB" id="A0A5N7BPP8"/>
<protein>
    <submittedName>
        <fullName evidence="1">Uncharacterized protein</fullName>
    </submittedName>
</protein>
<gene>
    <name evidence="1" type="ORF">BDV26DRAFT_287170</name>
</gene>
<sequence length="193" mass="22193">MNPRLEVCALIKFEGSEIRIGDHDYILVSLFSEKVDRFFGERRAVFYVNRAEDGKEAVVNLRLQLQSMWLYEPESYAEYQDWGKKIFQDEVRALQLLEPLRGIPNLYNYGVLEQTDGHEYPGGFINAIAMSKMPGKPATDYLDLSDMEGECLRGKVAHILEDIRLLSWVLDDDAPDNIIYDFLTRAVYGVSQS</sequence>
<dbReference type="Proteomes" id="UP000326198">
    <property type="component" value="Unassembled WGS sequence"/>
</dbReference>
<accession>A0A5N7BPP8</accession>
<dbReference type="EMBL" id="ML736153">
    <property type="protein sequence ID" value="KAE8383749.1"/>
    <property type="molecule type" value="Genomic_DNA"/>
</dbReference>
<dbReference type="OrthoDB" id="4500198at2759"/>
<keyword evidence="2" id="KW-1185">Reference proteome</keyword>
<reference evidence="1 2" key="1">
    <citation type="submission" date="2019-04" db="EMBL/GenBank/DDBJ databases">
        <title>Friends and foes A comparative genomics studyof 23 Aspergillus species from section Flavi.</title>
        <authorList>
            <consortium name="DOE Joint Genome Institute"/>
            <person name="Kjaerbolling I."/>
            <person name="Vesth T."/>
            <person name="Frisvad J.C."/>
            <person name="Nybo J.L."/>
            <person name="Theobald S."/>
            <person name="Kildgaard S."/>
            <person name="Isbrandt T."/>
            <person name="Kuo A."/>
            <person name="Sato A."/>
            <person name="Lyhne E.K."/>
            <person name="Kogle M.E."/>
            <person name="Wiebenga A."/>
            <person name="Kun R.S."/>
            <person name="Lubbers R.J."/>
            <person name="Makela M.R."/>
            <person name="Barry K."/>
            <person name="Chovatia M."/>
            <person name="Clum A."/>
            <person name="Daum C."/>
            <person name="Haridas S."/>
            <person name="He G."/>
            <person name="LaButti K."/>
            <person name="Lipzen A."/>
            <person name="Mondo S."/>
            <person name="Riley R."/>
            <person name="Salamov A."/>
            <person name="Simmons B.A."/>
            <person name="Magnuson J.K."/>
            <person name="Henrissat B."/>
            <person name="Mortensen U.H."/>
            <person name="Larsen T.O."/>
            <person name="Devries R.P."/>
            <person name="Grigoriev I.V."/>
            <person name="Machida M."/>
            <person name="Baker S.E."/>
            <person name="Andersen M.R."/>
        </authorList>
    </citation>
    <scope>NUCLEOTIDE SEQUENCE [LARGE SCALE GENOMIC DNA]</scope>
    <source>
        <strain evidence="1 2">IBT 29228</strain>
    </source>
</reference>
<evidence type="ECO:0000313" key="2">
    <source>
        <dbReference type="Proteomes" id="UP000326198"/>
    </source>
</evidence>
<evidence type="ECO:0000313" key="1">
    <source>
        <dbReference type="EMBL" id="KAE8383749.1"/>
    </source>
</evidence>
<organism evidence="1 2">
    <name type="scientific">Aspergillus bertholletiae</name>
    <dbReference type="NCBI Taxonomy" id="1226010"/>
    <lineage>
        <taxon>Eukaryota</taxon>
        <taxon>Fungi</taxon>
        <taxon>Dikarya</taxon>
        <taxon>Ascomycota</taxon>
        <taxon>Pezizomycotina</taxon>
        <taxon>Eurotiomycetes</taxon>
        <taxon>Eurotiomycetidae</taxon>
        <taxon>Eurotiales</taxon>
        <taxon>Aspergillaceae</taxon>
        <taxon>Aspergillus</taxon>
        <taxon>Aspergillus subgen. Circumdati</taxon>
    </lineage>
</organism>
<proteinExistence type="predicted"/>
<name>A0A5N7BPP8_9EURO</name>